<dbReference type="SUPFAM" id="SSF46785">
    <property type="entry name" value="Winged helix' DNA-binding domain"/>
    <property type="match status" value="1"/>
</dbReference>
<sequence>MDIQLFRTFLLVASLKNITQAAEQLNFTQPAVTAQIRMLEERYGTTLFERIGKKLYITEAGRELVTHAEKLLAAFKDIHTAMQKFSDFNLSIKLGASTTAANYFISPALLEFRNRGGTGSVVVDICPTLPVTVKGLLDNTFDIAIAHDKIDHPQIMQFDLSHEKLVWVVERDLFAKHKEQDIGHYPFINYKSGCVYRSLLQNTLKEKAVHTIIEYSDAEAIKCAVLEGVGASILPYVLVESYLKDGSLVELPNVPQLTFVMSIAFHKDKILTSDMKTLLMIFAEYGNMESNLTDYIRLKS</sequence>
<dbReference type="SUPFAM" id="SSF53850">
    <property type="entry name" value="Periplasmic binding protein-like II"/>
    <property type="match status" value="1"/>
</dbReference>
<dbReference type="GO" id="GO:0003700">
    <property type="term" value="F:DNA-binding transcription factor activity"/>
    <property type="evidence" value="ECO:0007669"/>
    <property type="project" value="InterPro"/>
</dbReference>
<keyword evidence="7" id="KW-1185">Reference proteome</keyword>
<name>F7NE13_9FIRM</name>
<dbReference type="RefSeq" id="WP_004092034.1">
    <property type="nucleotide sequence ID" value="NZ_AFGF01000015.1"/>
</dbReference>
<dbReference type="PROSITE" id="PS50931">
    <property type="entry name" value="HTH_LYSR"/>
    <property type="match status" value="1"/>
</dbReference>
<dbReference type="eggNOG" id="COG0583">
    <property type="taxonomic scope" value="Bacteria"/>
</dbReference>
<gene>
    <name evidence="6" type="ORF">ALO_01379</name>
</gene>
<keyword evidence="2" id="KW-0805">Transcription regulation</keyword>
<dbReference type="GO" id="GO:0000976">
    <property type="term" value="F:transcription cis-regulatory region binding"/>
    <property type="evidence" value="ECO:0007669"/>
    <property type="project" value="TreeGrafter"/>
</dbReference>
<dbReference type="OrthoDB" id="1624015at2"/>
<evidence type="ECO:0000256" key="2">
    <source>
        <dbReference type="ARBA" id="ARBA00023015"/>
    </source>
</evidence>
<keyword evidence="4" id="KW-0804">Transcription</keyword>
<evidence type="ECO:0000313" key="7">
    <source>
        <dbReference type="Proteomes" id="UP000003240"/>
    </source>
</evidence>
<accession>F7NE13</accession>
<comment type="similarity">
    <text evidence="1">Belongs to the LysR transcriptional regulatory family.</text>
</comment>
<evidence type="ECO:0000259" key="5">
    <source>
        <dbReference type="PROSITE" id="PS50931"/>
    </source>
</evidence>
<dbReference type="Pfam" id="PF03466">
    <property type="entry name" value="LysR_substrate"/>
    <property type="match status" value="1"/>
</dbReference>
<dbReference type="AlphaFoldDB" id="F7NE13"/>
<evidence type="ECO:0000256" key="4">
    <source>
        <dbReference type="ARBA" id="ARBA00023163"/>
    </source>
</evidence>
<dbReference type="Gene3D" id="1.10.10.10">
    <property type="entry name" value="Winged helix-like DNA-binding domain superfamily/Winged helix DNA-binding domain"/>
    <property type="match status" value="1"/>
</dbReference>
<dbReference type="InterPro" id="IPR036388">
    <property type="entry name" value="WH-like_DNA-bd_sf"/>
</dbReference>
<dbReference type="FunFam" id="1.10.10.10:FF:000001">
    <property type="entry name" value="LysR family transcriptional regulator"/>
    <property type="match status" value="1"/>
</dbReference>
<evidence type="ECO:0000256" key="1">
    <source>
        <dbReference type="ARBA" id="ARBA00009437"/>
    </source>
</evidence>
<comment type="caution">
    <text evidence="6">The sequence shown here is derived from an EMBL/GenBank/DDBJ whole genome shotgun (WGS) entry which is preliminary data.</text>
</comment>
<dbReference type="STRING" id="1009370.ALO_01379"/>
<keyword evidence="3" id="KW-0238">DNA-binding</keyword>
<evidence type="ECO:0000256" key="3">
    <source>
        <dbReference type="ARBA" id="ARBA00023125"/>
    </source>
</evidence>
<evidence type="ECO:0000313" key="6">
    <source>
        <dbReference type="EMBL" id="EGO65668.1"/>
    </source>
</evidence>
<dbReference type="PRINTS" id="PR00039">
    <property type="entry name" value="HTHLYSR"/>
</dbReference>
<dbReference type="PANTHER" id="PTHR30126:SF100">
    <property type="entry name" value="LYSR-FAMILY TRANSCRIPTIONAL REGULATOR"/>
    <property type="match status" value="1"/>
</dbReference>
<dbReference type="Pfam" id="PF00126">
    <property type="entry name" value="HTH_1"/>
    <property type="match status" value="1"/>
</dbReference>
<dbReference type="CDD" id="cd05466">
    <property type="entry name" value="PBP2_LTTR_substrate"/>
    <property type="match status" value="1"/>
</dbReference>
<reference evidence="6 7" key="1">
    <citation type="journal article" date="2011" name="EMBO J.">
        <title>Structural diversity of bacterial flagellar motors.</title>
        <authorList>
            <person name="Chen S."/>
            <person name="Beeby M."/>
            <person name="Murphy G.E."/>
            <person name="Leadbetter J.R."/>
            <person name="Hendrixson D.R."/>
            <person name="Briegel A."/>
            <person name="Li Z."/>
            <person name="Shi J."/>
            <person name="Tocheva E.I."/>
            <person name="Muller A."/>
            <person name="Dobro M.J."/>
            <person name="Jensen G.J."/>
        </authorList>
    </citation>
    <scope>NUCLEOTIDE SEQUENCE [LARGE SCALE GENOMIC DNA]</scope>
    <source>
        <strain evidence="6 7">DSM 6540</strain>
    </source>
</reference>
<dbReference type="Proteomes" id="UP000003240">
    <property type="component" value="Unassembled WGS sequence"/>
</dbReference>
<dbReference type="InterPro" id="IPR000847">
    <property type="entry name" value="LysR_HTH_N"/>
</dbReference>
<protein>
    <recommendedName>
        <fullName evidence="5">HTH lysR-type domain-containing protein</fullName>
    </recommendedName>
</protein>
<dbReference type="InterPro" id="IPR036390">
    <property type="entry name" value="WH_DNA-bd_sf"/>
</dbReference>
<dbReference type="PANTHER" id="PTHR30126">
    <property type="entry name" value="HTH-TYPE TRANSCRIPTIONAL REGULATOR"/>
    <property type="match status" value="1"/>
</dbReference>
<dbReference type="InterPro" id="IPR005119">
    <property type="entry name" value="LysR_subst-bd"/>
</dbReference>
<organism evidence="6 7">
    <name type="scientific">Acetonema longum DSM 6540</name>
    <dbReference type="NCBI Taxonomy" id="1009370"/>
    <lineage>
        <taxon>Bacteria</taxon>
        <taxon>Bacillati</taxon>
        <taxon>Bacillota</taxon>
        <taxon>Negativicutes</taxon>
        <taxon>Acetonemataceae</taxon>
        <taxon>Acetonema</taxon>
    </lineage>
</organism>
<dbReference type="Gene3D" id="3.40.190.290">
    <property type="match status" value="1"/>
</dbReference>
<proteinExistence type="inferred from homology"/>
<feature type="domain" description="HTH lysR-type" evidence="5">
    <location>
        <begin position="1"/>
        <end position="58"/>
    </location>
</feature>
<dbReference type="EMBL" id="AFGF01000015">
    <property type="protein sequence ID" value="EGO65668.1"/>
    <property type="molecule type" value="Genomic_DNA"/>
</dbReference>